<dbReference type="Gene3D" id="1.20.1530.20">
    <property type="match status" value="1"/>
</dbReference>
<accession>A0ABU3D997</accession>
<name>A0ABU3D997_9FLAO</name>
<feature type="transmembrane region" description="Helical" evidence="3">
    <location>
        <begin position="254"/>
        <end position="274"/>
    </location>
</feature>
<dbReference type="PANTHER" id="PTHR36838">
    <property type="entry name" value="AUXIN EFFLUX CARRIER FAMILY PROTEIN"/>
    <property type="match status" value="1"/>
</dbReference>
<comment type="caution">
    <text evidence="4">The sequence shown here is derived from an EMBL/GenBank/DDBJ whole genome shotgun (WGS) entry which is preliminary data.</text>
</comment>
<feature type="transmembrane region" description="Helical" evidence="3">
    <location>
        <begin position="281"/>
        <end position="302"/>
    </location>
</feature>
<keyword evidence="3" id="KW-0472">Membrane</keyword>
<evidence type="ECO:0000256" key="3">
    <source>
        <dbReference type="SAM" id="Phobius"/>
    </source>
</evidence>
<protein>
    <recommendedName>
        <fullName evidence="6">AEC family transporter</fullName>
    </recommendedName>
</protein>
<evidence type="ECO:0000313" key="5">
    <source>
        <dbReference type="Proteomes" id="UP001262582"/>
    </source>
</evidence>
<dbReference type="EMBL" id="JAVRHK010000015">
    <property type="protein sequence ID" value="MDT0678105.1"/>
    <property type="molecule type" value="Genomic_DNA"/>
</dbReference>
<keyword evidence="2" id="KW-0813">Transport</keyword>
<keyword evidence="3" id="KW-1133">Transmembrane helix</keyword>
<dbReference type="InterPro" id="IPR038770">
    <property type="entry name" value="Na+/solute_symporter_sf"/>
</dbReference>
<gene>
    <name evidence="4" type="ORF">RM539_16100</name>
</gene>
<feature type="transmembrane region" description="Helical" evidence="3">
    <location>
        <begin position="221"/>
        <end position="242"/>
    </location>
</feature>
<evidence type="ECO:0008006" key="6">
    <source>
        <dbReference type="Google" id="ProtNLM"/>
    </source>
</evidence>
<proteinExistence type="predicted"/>
<dbReference type="PANTHER" id="PTHR36838:SF1">
    <property type="entry name" value="SLR1864 PROTEIN"/>
    <property type="match status" value="1"/>
</dbReference>
<comment type="subcellular location">
    <subcellularLocation>
        <location evidence="1">Endomembrane system</location>
        <topology evidence="1">Multi-pass membrane protein</topology>
    </subcellularLocation>
</comment>
<feature type="transmembrane region" description="Helical" evidence="3">
    <location>
        <begin position="154"/>
        <end position="175"/>
    </location>
</feature>
<sequence length="303" mass="33377">MKIFIEIYSGLLPYLLCIPLGYFLKRKNVIAKRYIHKPLIFILIPLLLIDKVLETEFSSLIILSIMGFIVALIINIPASWVSKKYNGLDDPLLKSGYSFFNVLFFGIPTVMAVFDQDAVTTLICIYLGTGLYGYTFGYTMVAKSKFGTRKSIQEALKVPFIYAFVLAIVLKILNYEIPEAASPVLDVLGVVVSVAGMTILGMNITGVKFKGLDVSYFSKVLGARSLSAIVITAAVLAIEYFFVDGLSSQEREVFTLLPLFPTAATLTVFASMLGSEEKDSAIFVCLSMLLSLILVPLAALFYQ</sequence>
<dbReference type="Proteomes" id="UP001262582">
    <property type="component" value="Unassembled WGS sequence"/>
</dbReference>
<feature type="transmembrane region" description="Helical" evidence="3">
    <location>
        <begin position="120"/>
        <end position="142"/>
    </location>
</feature>
<dbReference type="RefSeq" id="WP_311504440.1">
    <property type="nucleotide sequence ID" value="NZ_JAVRHK010000015.1"/>
</dbReference>
<evidence type="ECO:0000256" key="1">
    <source>
        <dbReference type="ARBA" id="ARBA00004127"/>
    </source>
</evidence>
<feature type="transmembrane region" description="Helical" evidence="3">
    <location>
        <begin position="59"/>
        <end position="80"/>
    </location>
</feature>
<evidence type="ECO:0000313" key="4">
    <source>
        <dbReference type="EMBL" id="MDT0678105.1"/>
    </source>
</evidence>
<keyword evidence="3" id="KW-0812">Transmembrane</keyword>
<feature type="transmembrane region" description="Helical" evidence="3">
    <location>
        <begin position="6"/>
        <end position="24"/>
    </location>
</feature>
<feature type="transmembrane region" description="Helical" evidence="3">
    <location>
        <begin position="187"/>
        <end position="209"/>
    </location>
</feature>
<organism evidence="4 5">
    <name type="scientific">Autumnicola musiva</name>
    <dbReference type="NCBI Taxonomy" id="3075589"/>
    <lineage>
        <taxon>Bacteria</taxon>
        <taxon>Pseudomonadati</taxon>
        <taxon>Bacteroidota</taxon>
        <taxon>Flavobacteriia</taxon>
        <taxon>Flavobacteriales</taxon>
        <taxon>Flavobacteriaceae</taxon>
        <taxon>Autumnicola</taxon>
    </lineage>
</organism>
<reference evidence="4 5" key="1">
    <citation type="submission" date="2023-09" db="EMBL/GenBank/DDBJ databases">
        <authorList>
            <person name="Rey-Velasco X."/>
        </authorList>
    </citation>
    <scope>NUCLEOTIDE SEQUENCE [LARGE SCALE GENOMIC DNA]</scope>
    <source>
        <strain evidence="4 5">F117</strain>
    </source>
</reference>
<feature type="transmembrane region" description="Helical" evidence="3">
    <location>
        <begin position="92"/>
        <end position="114"/>
    </location>
</feature>
<evidence type="ECO:0000256" key="2">
    <source>
        <dbReference type="ARBA" id="ARBA00022448"/>
    </source>
</evidence>
<keyword evidence="5" id="KW-1185">Reference proteome</keyword>